<dbReference type="AlphaFoldDB" id="A0AAP0PQ34"/>
<feature type="region of interest" description="Disordered" evidence="2">
    <location>
        <begin position="294"/>
        <end position="320"/>
    </location>
</feature>
<organism evidence="4 5">
    <name type="scientific">Stephania japonica</name>
    <dbReference type="NCBI Taxonomy" id="461633"/>
    <lineage>
        <taxon>Eukaryota</taxon>
        <taxon>Viridiplantae</taxon>
        <taxon>Streptophyta</taxon>
        <taxon>Embryophyta</taxon>
        <taxon>Tracheophyta</taxon>
        <taxon>Spermatophyta</taxon>
        <taxon>Magnoliopsida</taxon>
        <taxon>Ranunculales</taxon>
        <taxon>Menispermaceae</taxon>
        <taxon>Menispermoideae</taxon>
        <taxon>Cissampelideae</taxon>
        <taxon>Stephania</taxon>
    </lineage>
</organism>
<dbReference type="Proteomes" id="UP001417504">
    <property type="component" value="Unassembled WGS sequence"/>
</dbReference>
<feature type="compositionally biased region" description="Basic and acidic residues" evidence="2">
    <location>
        <begin position="257"/>
        <end position="275"/>
    </location>
</feature>
<dbReference type="GO" id="GO:0008270">
    <property type="term" value="F:zinc ion binding"/>
    <property type="evidence" value="ECO:0007669"/>
    <property type="project" value="UniProtKB-KW"/>
</dbReference>
<evidence type="ECO:0000256" key="1">
    <source>
        <dbReference type="PROSITE-ProRule" id="PRU00047"/>
    </source>
</evidence>
<dbReference type="InterPro" id="IPR036875">
    <property type="entry name" value="Znf_CCHC_sf"/>
</dbReference>
<sequence>MSEAAKMVKDFMRFNPTYFTGVSDPEVAGRWLMTHRRLHQLLEVPEADQARISGYCLRGQAAVWWTTYTDIHATPATWGEFRQLFLDEYIPIEVQLRLREQFLGLRQGNMSVSQYMDRFRYLMMYAMDVANSERLQIYYFIRGLDERIGGVIVATGAETLQIVYDRALARETYLLQIEEQLDHRTPRDDLQLDHDFSDDRDSRDAQYDYDDGQIDWSREDDQDQTNDQFNNDDHQVVQEIVPIPIQQPRQLYIQNQDQRDRSWGQRSEDRQSGVKDRRKCYRCGQRGHISVNCPGASPVSEIPPTGERTYEMTHSVRKTT</sequence>
<dbReference type="InterPro" id="IPR001878">
    <property type="entry name" value="Znf_CCHC"/>
</dbReference>
<proteinExistence type="predicted"/>
<dbReference type="SMART" id="SM00343">
    <property type="entry name" value="ZnF_C2HC"/>
    <property type="match status" value="1"/>
</dbReference>
<feature type="region of interest" description="Disordered" evidence="2">
    <location>
        <begin position="255"/>
        <end position="278"/>
    </location>
</feature>
<dbReference type="InterPro" id="IPR005162">
    <property type="entry name" value="Retrotrans_gag_dom"/>
</dbReference>
<feature type="domain" description="CCHC-type" evidence="3">
    <location>
        <begin position="278"/>
        <end position="294"/>
    </location>
</feature>
<dbReference type="SUPFAM" id="SSF57756">
    <property type="entry name" value="Retrovirus zinc finger-like domains"/>
    <property type="match status" value="1"/>
</dbReference>
<keyword evidence="1" id="KW-0479">Metal-binding</keyword>
<dbReference type="Pfam" id="PF03732">
    <property type="entry name" value="Retrotrans_gag"/>
    <property type="match status" value="1"/>
</dbReference>
<feature type="compositionally biased region" description="Acidic residues" evidence="2">
    <location>
        <begin position="207"/>
        <end position="224"/>
    </location>
</feature>
<evidence type="ECO:0000313" key="4">
    <source>
        <dbReference type="EMBL" id="KAK9152633.1"/>
    </source>
</evidence>
<keyword evidence="5" id="KW-1185">Reference proteome</keyword>
<evidence type="ECO:0000256" key="2">
    <source>
        <dbReference type="SAM" id="MobiDB-lite"/>
    </source>
</evidence>
<reference evidence="4 5" key="1">
    <citation type="submission" date="2024-01" db="EMBL/GenBank/DDBJ databases">
        <title>Genome assemblies of Stephania.</title>
        <authorList>
            <person name="Yang L."/>
        </authorList>
    </citation>
    <scope>NUCLEOTIDE SEQUENCE [LARGE SCALE GENOMIC DNA]</scope>
    <source>
        <strain evidence="4">QJT</strain>
        <tissue evidence="4">Leaf</tissue>
    </source>
</reference>
<dbReference type="Gene3D" id="4.10.60.10">
    <property type="entry name" value="Zinc finger, CCHC-type"/>
    <property type="match status" value="1"/>
</dbReference>
<evidence type="ECO:0000259" key="3">
    <source>
        <dbReference type="PROSITE" id="PS50158"/>
    </source>
</evidence>
<gene>
    <name evidence="4" type="ORF">Sjap_000113</name>
</gene>
<dbReference type="PANTHER" id="PTHR33223:SF11">
    <property type="entry name" value="ELEMENT PROTEIN, PUTATIVE-RELATED"/>
    <property type="match status" value="1"/>
</dbReference>
<keyword evidence="1" id="KW-0862">Zinc</keyword>
<protein>
    <recommendedName>
        <fullName evidence="3">CCHC-type domain-containing protein</fullName>
    </recommendedName>
</protein>
<dbReference type="EMBL" id="JBBNAE010000001">
    <property type="protein sequence ID" value="KAK9152633.1"/>
    <property type="molecule type" value="Genomic_DNA"/>
</dbReference>
<dbReference type="GO" id="GO:0003676">
    <property type="term" value="F:nucleic acid binding"/>
    <property type="evidence" value="ECO:0007669"/>
    <property type="project" value="InterPro"/>
</dbReference>
<dbReference type="PANTHER" id="PTHR33223">
    <property type="entry name" value="CCHC-TYPE DOMAIN-CONTAINING PROTEIN"/>
    <property type="match status" value="1"/>
</dbReference>
<feature type="compositionally biased region" description="Basic and acidic residues" evidence="2">
    <location>
        <begin position="186"/>
        <end position="206"/>
    </location>
</feature>
<evidence type="ECO:0000313" key="5">
    <source>
        <dbReference type="Proteomes" id="UP001417504"/>
    </source>
</evidence>
<comment type="caution">
    <text evidence="4">The sequence shown here is derived from an EMBL/GenBank/DDBJ whole genome shotgun (WGS) entry which is preliminary data.</text>
</comment>
<dbReference type="PROSITE" id="PS50158">
    <property type="entry name" value="ZF_CCHC"/>
    <property type="match status" value="1"/>
</dbReference>
<keyword evidence="1" id="KW-0863">Zinc-finger</keyword>
<feature type="region of interest" description="Disordered" evidence="2">
    <location>
        <begin position="186"/>
        <end position="229"/>
    </location>
</feature>
<dbReference type="Pfam" id="PF00098">
    <property type="entry name" value="zf-CCHC"/>
    <property type="match status" value="1"/>
</dbReference>
<accession>A0AAP0PQ34</accession>
<name>A0AAP0PQ34_9MAGN</name>